<dbReference type="RefSeq" id="WP_249250216.1">
    <property type="nucleotide sequence ID" value="NZ_JAKIKT010000008.1"/>
</dbReference>
<feature type="region of interest" description="Disordered" evidence="1">
    <location>
        <begin position="123"/>
        <end position="144"/>
    </location>
</feature>
<name>A0ABT0NC06_9GAMM</name>
<evidence type="ECO:0000313" key="4">
    <source>
        <dbReference type="Proteomes" id="UP001202831"/>
    </source>
</evidence>
<evidence type="ECO:0000313" key="3">
    <source>
        <dbReference type="EMBL" id="MCL2915635.1"/>
    </source>
</evidence>
<feature type="domain" description="VOC" evidence="2">
    <location>
        <begin position="2"/>
        <end position="111"/>
    </location>
</feature>
<organism evidence="3 4">
    <name type="scientific">Shewanella corallii</name>
    <dbReference type="NCBI Taxonomy" id="560080"/>
    <lineage>
        <taxon>Bacteria</taxon>
        <taxon>Pseudomonadati</taxon>
        <taxon>Pseudomonadota</taxon>
        <taxon>Gammaproteobacteria</taxon>
        <taxon>Alteromonadales</taxon>
        <taxon>Shewanellaceae</taxon>
        <taxon>Shewanella</taxon>
    </lineage>
</organism>
<proteinExistence type="predicted"/>
<dbReference type="Gene3D" id="3.10.180.10">
    <property type="entry name" value="2,3-Dihydroxybiphenyl 1,2-Dioxygenase, domain 1"/>
    <property type="match status" value="1"/>
</dbReference>
<dbReference type="PROSITE" id="PS51819">
    <property type="entry name" value="VOC"/>
    <property type="match status" value="1"/>
</dbReference>
<evidence type="ECO:0000256" key="1">
    <source>
        <dbReference type="SAM" id="MobiDB-lite"/>
    </source>
</evidence>
<dbReference type="Proteomes" id="UP001202831">
    <property type="component" value="Unassembled WGS sequence"/>
</dbReference>
<dbReference type="EMBL" id="JAKIKT010000008">
    <property type="protein sequence ID" value="MCL2915635.1"/>
    <property type="molecule type" value="Genomic_DNA"/>
</dbReference>
<accession>A0ABT0NC06</accession>
<gene>
    <name evidence="3" type="ORF">L2725_17930</name>
</gene>
<dbReference type="InterPro" id="IPR037523">
    <property type="entry name" value="VOC_core"/>
</dbReference>
<dbReference type="InterPro" id="IPR004360">
    <property type="entry name" value="Glyas_Fos-R_dOase_dom"/>
</dbReference>
<protein>
    <submittedName>
        <fullName evidence="3">VOC family protein</fullName>
    </submittedName>
</protein>
<dbReference type="Pfam" id="PF00903">
    <property type="entry name" value="Glyoxalase"/>
    <property type="match status" value="1"/>
</dbReference>
<keyword evidence="4" id="KW-1185">Reference proteome</keyword>
<reference evidence="3 4" key="1">
    <citation type="submission" date="2022-01" db="EMBL/GenBank/DDBJ databases">
        <title>Whole genome-based taxonomy of the Shewanellaceae.</title>
        <authorList>
            <person name="Martin-Rodriguez A.J."/>
        </authorList>
    </citation>
    <scope>NUCLEOTIDE SEQUENCE [LARGE SCALE GENOMIC DNA]</scope>
    <source>
        <strain evidence="3 4">DSM 21332</strain>
    </source>
</reference>
<sequence length="144" mass="16303">MELNQVTLPVRDMDRATTFYLALGFTQIVDTPHYARFVCPNGGSSFSLSLEQGEFSNGAVIYFEVPELERKVESLIHKGIVFDQLPTEQRYLWTEAILHDPSGNKIKLYRAGENRLNPPWRVDIRAGEDDDSGAGIDRQSVSRD</sequence>
<dbReference type="InterPro" id="IPR029068">
    <property type="entry name" value="Glyas_Bleomycin-R_OHBP_Dase"/>
</dbReference>
<evidence type="ECO:0000259" key="2">
    <source>
        <dbReference type="PROSITE" id="PS51819"/>
    </source>
</evidence>
<dbReference type="SUPFAM" id="SSF54593">
    <property type="entry name" value="Glyoxalase/Bleomycin resistance protein/Dihydroxybiphenyl dioxygenase"/>
    <property type="match status" value="1"/>
</dbReference>
<comment type="caution">
    <text evidence="3">The sequence shown here is derived from an EMBL/GenBank/DDBJ whole genome shotgun (WGS) entry which is preliminary data.</text>
</comment>